<protein>
    <recommendedName>
        <fullName evidence="9">Methylated-DNA--protein-cysteine methyltransferase</fullName>
        <ecNumber evidence="9">2.1.1.63</ecNumber>
    </recommendedName>
    <alternativeName>
        <fullName evidence="9">6-O-methylguanine-DNA methyltransferase</fullName>
        <shortName evidence="9">MGMT</shortName>
    </alternativeName>
    <alternativeName>
        <fullName evidence="9">O-6-methylguanine-DNA-alkyltransferase</fullName>
    </alternativeName>
</protein>
<dbReference type="SUPFAM" id="SSF46767">
    <property type="entry name" value="Methylated DNA-protein cysteine methyltransferase, C-terminal domain"/>
    <property type="match status" value="1"/>
</dbReference>
<proteinExistence type="inferred from homology"/>
<reference evidence="12 13" key="1">
    <citation type="submission" date="2006-02" db="EMBL/GenBank/DDBJ databases">
        <authorList>
            <person name="Pinhassi J."/>
            <person name="Pedros-Alio C."/>
            <person name="Ferriera S."/>
            <person name="Johnson J."/>
            <person name="Kravitz S."/>
            <person name="Halpern A."/>
            <person name="Remington K."/>
            <person name="Beeson K."/>
            <person name="Tran B."/>
            <person name="Rogers Y.-H."/>
            <person name="Friedman R."/>
            <person name="Venter J.C."/>
        </authorList>
    </citation>
    <scope>NUCLEOTIDE SEQUENCE [LARGE SCALE GENOMIC DNA]</scope>
    <source>
        <strain evidence="12 13">MED297</strain>
    </source>
</reference>
<dbReference type="Gene3D" id="3.30.160.70">
    <property type="entry name" value="Methylated DNA-protein cysteine methyltransferase domain"/>
    <property type="match status" value="1"/>
</dbReference>
<evidence type="ECO:0000256" key="5">
    <source>
        <dbReference type="ARBA" id="ARBA00022679"/>
    </source>
</evidence>
<keyword evidence="4 9" id="KW-0489">Methyltransferase</keyword>
<evidence type="ECO:0000256" key="4">
    <source>
        <dbReference type="ARBA" id="ARBA00022603"/>
    </source>
</evidence>
<dbReference type="Pfam" id="PF02870">
    <property type="entry name" value="Methyltransf_1N"/>
    <property type="match status" value="1"/>
</dbReference>
<dbReference type="PANTHER" id="PTHR10815">
    <property type="entry name" value="METHYLATED-DNA--PROTEIN-CYSTEINE METHYLTRANSFERASE"/>
    <property type="match status" value="1"/>
</dbReference>
<comment type="catalytic activity">
    <reaction evidence="1 9">
        <text>a 4-O-methyl-thymidine in DNA + L-cysteinyl-[protein] = a thymidine in DNA + S-methyl-L-cysteinyl-[protein]</text>
        <dbReference type="Rhea" id="RHEA:53428"/>
        <dbReference type="Rhea" id="RHEA-COMP:10131"/>
        <dbReference type="Rhea" id="RHEA-COMP:10132"/>
        <dbReference type="Rhea" id="RHEA-COMP:13555"/>
        <dbReference type="Rhea" id="RHEA-COMP:13556"/>
        <dbReference type="ChEBI" id="CHEBI:29950"/>
        <dbReference type="ChEBI" id="CHEBI:82612"/>
        <dbReference type="ChEBI" id="CHEBI:137386"/>
        <dbReference type="ChEBI" id="CHEBI:137387"/>
        <dbReference type="EC" id="2.1.1.63"/>
    </reaction>
</comment>
<evidence type="ECO:0000256" key="3">
    <source>
        <dbReference type="ARBA" id="ARBA00022490"/>
    </source>
</evidence>
<dbReference type="InterPro" id="IPR023546">
    <property type="entry name" value="MGMT"/>
</dbReference>
<dbReference type="FunFam" id="1.10.10.10:FF:000214">
    <property type="entry name" value="Methylated-DNA--protein-cysteine methyltransferase"/>
    <property type="match status" value="1"/>
</dbReference>
<dbReference type="GO" id="GO:0006307">
    <property type="term" value="P:DNA alkylation repair"/>
    <property type="evidence" value="ECO:0007669"/>
    <property type="project" value="UniProtKB-UniRule"/>
</dbReference>
<evidence type="ECO:0000256" key="7">
    <source>
        <dbReference type="ARBA" id="ARBA00023204"/>
    </source>
</evidence>
<gene>
    <name evidence="12" type="ORF">MED297_20452</name>
</gene>
<dbReference type="Proteomes" id="UP000005953">
    <property type="component" value="Unassembled WGS sequence"/>
</dbReference>
<keyword evidence="7 9" id="KW-0234">DNA repair</keyword>
<dbReference type="PANTHER" id="PTHR10815:SF5">
    <property type="entry name" value="METHYLATED-DNA--PROTEIN-CYSTEINE METHYLTRANSFERASE"/>
    <property type="match status" value="1"/>
</dbReference>
<dbReference type="AlphaFoldDB" id="A4B9J5"/>
<dbReference type="CDD" id="cd06445">
    <property type="entry name" value="ATase"/>
    <property type="match status" value="1"/>
</dbReference>
<dbReference type="GO" id="GO:0003908">
    <property type="term" value="F:methylated-DNA-[protein]-cysteine S-methyltransferase activity"/>
    <property type="evidence" value="ECO:0007669"/>
    <property type="project" value="UniProtKB-UniRule"/>
</dbReference>
<sequence>MIAYLTFDSPLGNVTLQCNDDGLQGCWFDTHTTRPDNLGVFQPEHPLLVKAKTQIEEYFSGKRTTFDLPLAPVGTDFQKRVWTALCTIPFGESRAYSELAEQIGNPKAVRAVGAANGRNPISIIVPCHRVIGRNGKLTGYAGGLERKAWLLTHEGK</sequence>
<evidence type="ECO:0000256" key="2">
    <source>
        <dbReference type="ARBA" id="ARBA00008711"/>
    </source>
</evidence>
<evidence type="ECO:0000256" key="6">
    <source>
        <dbReference type="ARBA" id="ARBA00022763"/>
    </source>
</evidence>
<dbReference type="HAMAP" id="MF_00772">
    <property type="entry name" value="OGT"/>
    <property type="match status" value="1"/>
</dbReference>
<dbReference type="OrthoDB" id="9811249at2"/>
<evidence type="ECO:0000259" key="11">
    <source>
        <dbReference type="Pfam" id="PF02870"/>
    </source>
</evidence>
<keyword evidence="3 9" id="KW-0963">Cytoplasm</keyword>
<comment type="catalytic activity">
    <reaction evidence="8 9">
        <text>a 6-O-methyl-2'-deoxyguanosine in DNA + L-cysteinyl-[protein] = S-methyl-L-cysteinyl-[protein] + a 2'-deoxyguanosine in DNA</text>
        <dbReference type="Rhea" id="RHEA:24000"/>
        <dbReference type="Rhea" id="RHEA-COMP:10131"/>
        <dbReference type="Rhea" id="RHEA-COMP:10132"/>
        <dbReference type="Rhea" id="RHEA-COMP:11367"/>
        <dbReference type="Rhea" id="RHEA-COMP:11368"/>
        <dbReference type="ChEBI" id="CHEBI:29950"/>
        <dbReference type="ChEBI" id="CHEBI:82612"/>
        <dbReference type="ChEBI" id="CHEBI:85445"/>
        <dbReference type="ChEBI" id="CHEBI:85448"/>
        <dbReference type="EC" id="2.1.1.63"/>
    </reaction>
</comment>
<name>A4B9J5_9GAMM</name>
<keyword evidence="6 9" id="KW-0227">DNA damage</keyword>
<comment type="subcellular location">
    <subcellularLocation>
        <location evidence="9">Cytoplasm</location>
    </subcellularLocation>
</comment>
<dbReference type="Gene3D" id="1.10.10.10">
    <property type="entry name" value="Winged helix-like DNA-binding domain superfamily/Winged helix DNA-binding domain"/>
    <property type="match status" value="1"/>
</dbReference>
<accession>A4B9J5</accession>
<dbReference type="InterPro" id="IPR036217">
    <property type="entry name" value="MethylDNA_cys_MeTrfase_DNAb"/>
</dbReference>
<keyword evidence="13" id="KW-1185">Reference proteome</keyword>
<dbReference type="GO" id="GO:0005737">
    <property type="term" value="C:cytoplasm"/>
    <property type="evidence" value="ECO:0007669"/>
    <property type="project" value="UniProtKB-SubCell"/>
</dbReference>
<dbReference type="GO" id="GO:0032259">
    <property type="term" value="P:methylation"/>
    <property type="evidence" value="ECO:0007669"/>
    <property type="project" value="UniProtKB-KW"/>
</dbReference>
<feature type="active site" description="Nucleophile; methyl group acceptor" evidence="9">
    <location>
        <position position="127"/>
    </location>
</feature>
<evidence type="ECO:0000256" key="9">
    <source>
        <dbReference type="HAMAP-Rule" id="MF_00772"/>
    </source>
</evidence>
<dbReference type="PROSITE" id="PS00374">
    <property type="entry name" value="MGMT"/>
    <property type="match status" value="1"/>
</dbReference>
<dbReference type="EC" id="2.1.1.63" evidence="9"/>
<feature type="domain" description="Methylguanine DNA methyltransferase ribonuclease-like" evidence="11">
    <location>
        <begin position="3"/>
        <end position="72"/>
    </location>
</feature>
<dbReference type="InterPro" id="IPR001497">
    <property type="entry name" value="MethylDNA_cys_MeTrfase_AS"/>
</dbReference>
<organism evidence="12 13">
    <name type="scientific">Reinekea blandensis MED297</name>
    <dbReference type="NCBI Taxonomy" id="314283"/>
    <lineage>
        <taxon>Bacteria</taxon>
        <taxon>Pseudomonadati</taxon>
        <taxon>Pseudomonadota</taxon>
        <taxon>Gammaproteobacteria</taxon>
        <taxon>Oceanospirillales</taxon>
        <taxon>Saccharospirillaceae</taxon>
        <taxon>Reinekea</taxon>
    </lineage>
</organism>
<evidence type="ECO:0000256" key="8">
    <source>
        <dbReference type="ARBA" id="ARBA00049348"/>
    </source>
</evidence>
<dbReference type="InterPro" id="IPR014048">
    <property type="entry name" value="MethylDNA_cys_MeTrfase_DNA-bd"/>
</dbReference>
<dbReference type="InterPro" id="IPR008332">
    <property type="entry name" value="MethylG_MeTrfase_N"/>
</dbReference>
<dbReference type="InterPro" id="IPR036631">
    <property type="entry name" value="MGMT_N_sf"/>
</dbReference>
<dbReference type="NCBIfam" id="TIGR00589">
    <property type="entry name" value="ogt"/>
    <property type="match status" value="1"/>
</dbReference>
<dbReference type="RefSeq" id="WP_008044845.1">
    <property type="nucleotide sequence ID" value="NZ_CH724151.1"/>
</dbReference>
<comment type="similarity">
    <text evidence="2 9">Belongs to the MGMT family.</text>
</comment>
<dbReference type="Pfam" id="PF01035">
    <property type="entry name" value="DNA_binding_1"/>
    <property type="match status" value="1"/>
</dbReference>
<comment type="miscellaneous">
    <text evidence="9">This enzyme catalyzes only one turnover and therefore is not strictly catalytic. According to one definition, an enzyme is a biocatalyst that acts repeatedly and over many reaction cycles.</text>
</comment>
<comment type="function">
    <text evidence="9">Involved in the cellular defense against the biological effects of O6-methylguanine (O6-MeG) and O4-methylthymine (O4-MeT) in DNA. Repairs the methylated nucleobase in DNA by stoichiometrically transferring the methyl group to a cysteine residue in the enzyme. This is a suicide reaction: the enzyme is irreversibly inactivated.</text>
</comment>
<feature type="domain" description="Methylated-DNA-[protein]-cysteine S-methyltransferase DNA binding" evidence="10">
    <location>
        <begin position="76"/>
        <end position="155"/>
    </location>
</feature>
<evidence type="ECO:0000313" key="12">
    <source>
        <dbReference type="EMBL" id="EAR11296.1"/>
    </source>
</evidence>
<keyword evidence="5 9" id="KW-0808">Transferase</keyword>
<dbReference type="HOGENOM" id="CLU_000445_52_2_6"/>
<dbReference type="EMBL" id="AAOE01000001">
    <property type="protein sequence ID" value="EAR11296.1"/>
    <property type="molecule type" value="Genomic_DNA"/>
</dbReference>
<evidence type="ECO:0000259" key="10">
    <source>
        <dbReference type="Pfam" id="PF01035"/>
    </source>
</evidence>
<dbReference type="InterPro" id="IPR036388">
    <property type="entry name" value="WH-like_DNA-bd_sf"/>
</dbReference>
<evidence type="ECO:0000256" key="1">
    <source>
        <dbReference type="ARBA" id="ARBA00001286"/>
    </source>
</evidence>
<dbReference type="STRING" id="314283.MED297_20452"/>
<evidence type="ECO:0000313" key="13">
    <source>
        <dbReference type="Proteomes" id="UP000005953"/>
    </source>
</evidence>
<dbReference type="SUPFAM" id="SSF53155">
    <property type="entry name" value="Methylated DNA-protein cysteine methyltransferase domain"/>
    <property type="match status" value="1"/>
</dbReference>
<comment type="caution">
    <text evidence="12">The sequence shown here is derived from an EMBL/GenBank/DDBJ whole genome shotgun (WGS) entry which is preliminary data.</text>
</comment>